<dbReference type="Pfam" id="PF04014">
    <property type="entry name" value="MazE_antitoxin"/>
    <property type="match status" value="1"/>
</dbReference>
<dbReference type="PANTHER" id="PTHR40516:SF1">
    <property type="entry name" value="ANTITOXIN CHPS-RELATED"/>
    <property type="match status" value="1"/>
</dbReference>
<dbReference type="InterPro" id="IPR007159">
    <property type="entry name" value="SpoVT-AbrB_dom"/>
</dbReference>
<dbReference type="EMBL" id="JALHAP010000081">
    <property type="protein sequence ID" value="MCT4703230.1"/>
    <property type="molecule type" value="Genomic_DNA"/>
</dbReference>
<evidence type="ECO:0000313" key="4">
    <source>
        <dbReference type="Proteomes" id="UP001150641"/>
    </source>
</evidence>
<dbReference type="InterPro" id="IPR039052">
    <property type="entry name" value="Antitox_PemI-like"/>
</dbReference>
<organism evidence="3 4">
    <name type="scientific">Dryocola boscaweniae</name>
    <dbReference type="NCBI Taxonomy" id="2925397"/>
    <lineage>
        <taxon>Bacteria</taxon>
        <taxon>Pseudomonadati</taxon>
        <taxon>Pseudomonadota</taxon>
        <taxon>Gammaproteobacteria</taxon>
        <taxon>Enterobacterales</taxon>
        <taxon>Enterobacteriaceae</taxon>
        <taxon>Dryocola</taxon>
    </lineage>
</organism>
<dbReference type="GO" id="GO:0097351">
    <property type="term" value="F:toxin sequestering activity"/>
    <property type="evidence" value="ECO:0007669"/>
    <property type="project" value="InterPro"/>
</dbReference>
<dbReference type="Gene3D" id="2.10.260.10">
    <property type="match status" value="1"/>
</dbReference>
<dbReference type="Proteomes" id="UP001150641">
    <property type="component" value="Unassembled WGS sequence"/>
</dbReference>
<dbReference type="SUPFAM" id="SSF89447">
    <property type="entry name" value="AbrB/MazE/MraZ-like"/>
    <property type="match status" value="1"/>
</dbReference>
<dbReference type="GO" id="GO:0003677">
    <property type="term" value="F:DNA binding"/>
    <property type="evidence" value="ECO:0007669"/>
    <property type="project" value="UniProtKB-KW"/>
</dbReference>
<reference evidence="3" key="1">
    <citation type="submission" date="2022-03" db="EMBL/GenBank/DDBJ databases">
        <title>Proposal of a novel genus Dryocolo and two novel species.</title>
        <authorList>
            <person name="Maddock D.W."/>
            <person name="Brady C.L."/>
            <person name="Denman S."/>
            <person name="Arnold D."/>
        </authorList>
    </citation>
    <scope>NUCLEOTIDE SEQUENCE</scope>
    <source>
        <strain evidence="3">H6W4</strain>
    </source>
</reference>
<dbReference type="RefSeq" id="WP_271123972.1">
    <property type="nucleotide sequence ID" value="NZ_JALHAN010000068.1"/>
</dbReference>
<evidence type="ECO:0000313" key="3">
    <source>
        <dbReference type="EMBL" id="MCT4703230.1"/>
    </source>
</evidence>
<comment type="caution">
    <text evidence="3">The sequence shown here is derived from an EMBL/GenBank/DDBJ whole genome shotgun (WGS) entry which is preliminary data.</text>
</comment>
<evidence type="ECO:0000259" key="2">
    <source>
        <dbReference type="SMART" id="SM00966"/>
    </source>
</evidence>
<sequence length="84" mass="9136">MKTLIRKWGNSAGAIIPAAVLEQAGMKLGDKLDIEAVEGGILLRAAKPVYTLDELLARSPEGSFELDDEDREWLNTKPVGKEGE</sequence>
<feature type="domain" description="SpoVT-AbrB" evidence="2">
    <location>
        <begin position="6"/>
        <end position="51"/>
    </location>
</feature>
<dbReference type="SMART" id="SM00966">
    <property type="entry name" value="SpoVT_AbrB"/>
    <property type="match status" value="1"/>
</dbReference>
<keyword evidence="3" id="KW-0238">DNA-binding</keyword>
<keyword evidence="4" id="KW-1185">Reference proteome</keyword>
<dbReference type="InterPro" id="IPR037914">
    <property type="entry name" value="SpoVT-AbrB_sf"/>
</dbReference>
<protein>
    <submittedName>
        <fullName evidence="3">AbrB/MazE/SpoVT family DNA-binding domain-containing protein</fullName>
    </submittedName>
</protein>
<gene>
    <name evidence="3" type="ORF">MUA00_15740</name>
</gene>
<feature type="region of interest" description="Disordered" evidence="1">
    <location>
        <begin position="62"/>
        <end position="84"/>
    </location>
</feature>
<dbReference type="PANTHER" id="PTHR40516">
    <property type="entry name" value="ANTITOXIN CHPS-RELATED"/>
    <property type="match status" value="1"/>
</dbReference>
<accession>A0A9X2W9A4</accession>
<evidence type="ECO:0000256" key="1">
    <source>
        <dbReference type="SAM" id="MobiDB-lite"/>
    </source>
</evidence>
<dbReference type="AlphaFoldDB" id="A0A9X2W9A4"/>
<name>A0A9X2W9A4_9ENTR</name>
<proteinExistence type="predicted"/>